<dbReference type="AlphaFoldDB" id="A0A2V1K010"/>
<feature type="region of interest" description="Disordered" evidence="1">
    <location>
        <begin position="1"/>
        <end position="92"/>
    </location>
</feature>
<evidence type="ECO:0000256" key="2">
    <source>
        <dbReference type="SAM" id="Phobius"/>
    </source>
</evidence>
<keyword evidence="4" id="KW-1185">Reference proteome</keyword>
<dbReference type="RefSeq" id="WP_109061683.1">
    <property type="nucleotide sequence ID" value="NZ_QETA01000003.1"/>
</dbReference>
<keyword evidence="2" id="KW-1133">Transmembrane helix</keyword>
<evidence type="ECO:0000313" key="3">
    <source>
        <dbReference type="EMBL" id="PWF23069.1"/>
    </source>
</evidence>
<keyword evidence="2" id="KW-0812">Transmembrane</keyword>
<accession>A0A2V1K010</accession>
<feature type="transmembrane region" description="Helical" evidence="2">
    <location>
        <begin position="128"/>
        <end position="148"/>
    </location>
</feature>
<dbReference type="EMBL" id="QETA01000003">
    <property type="protein sequence ID" value="PWF23069.1"/>
    <property type="molecule type" value="Genomic_DNA"/>
</dbReference>
<name>A0A2V1K010_9BURK</name>
<dbReference type="Proteomes" id="UP000245212">
    <property type="component" value="Unassembled WGS sequence"/>
</dbReference>
<sequence length="162" mass="17640">MPLDSEPRNGDYASYIDALVNRQTTAPGQTARRPQTGAAKTRSQFPDMPSSLPPQPAPLPTGGRPARQAAPRHERPATPPAPANQPSDTPQPTLAELATKRRGGLVMMLIGIAALIKGFDFASNVLLYQQFSELIPMFVLLLIGSQFFQRGRDLRRQGKLPD</sequence>
<organism evidence="3 4">
    <name type="scientific">Corticimicrobacter populi</name>
    <dbReference type="NCBI Taxonomy" id="2175229"/>
    <lineage>
        <taxon>Bacteria</taxon>
        <taxon>Pseudomonadati</taxon>
        <taxon>Pseudomonadota</taxon>
        <taxon>Betaproteobacteria</taxon>
        <taxon>Burkholderiales</taxon>
        <taxon>Alcaligenaceae</taxon>
        <taxon>Corticimicrobacter</taxon>
    </lineage>
</organism>
<feature type="transmembrane region" description="Helical" evidence="2">
    <location>
        <begin position="104"/>
        <end position="122"/>
    </location>
</feature>
<evidence type="ECO:0000313" key="4">
    <source>
        <dbReference type="Proteomes" id="UP000245212"/>
    </source>
</evidence>
<keyword evidence="2" id="KW-0472">Membrane</keyword>
<gene>
    <name evidence="3" type="ORF">DD235_08690</name>
</gene>
<protein>
    <submittedName>
        <fullName evidence="3">Uncharacterized protein</fullName>
    </submittedName>
</protein>
<comment type="caution">
    <text evidence="3">The sequence shown here is derived from an EMBL/GenBank/DDBJ whole genome shotgun (WGS) entry which is preliminary data.</text>
</comment>
<evidence type="ECO:0000256" key="1">
    <source>
        <dbReference type="SAM" id="MobiDB-lite"/>
    </source>
</evidence>
<reference evidence="4" key="1">
    <citation type="submission" date="2018-05" db="EMBL/GenBank/DDBJ databases">
        <authorList>
            <person name="Li Y."/>
        </authorList>
    </citation>
    <scope>NUCLEOTIDE SEQUENCE [LARGE SCALE GENOMIC DNA]</scope>
    <source>
        <strain evidence="4">3d-2-2</strain>
    </source>
</reference>
<proteinExistence type="predicted"/>